<dbReference type="AlphaFoldDB" id="A0A8H3F988"/>
<dbReference type="PANTHER" id="PTHR48229:SF1">
    <property type="entry name" value="ALPHA METHYLACYL-COA RACEMASE-RELATED"/>
    <property type="match status" value="1"/>
</dbReference>
<reference evidence="2" key="1">
    <citation type="submission" date="2021-03" db="EMBL/GenBank/DDBJ databases">
        <authorList>
            <person name="Tagirdzhanova G."/>
        </authorList>
    </citation>
    <scope>NUCLEOTIDE SEQUENCE</scope>
</reference>
<feature type="compositionally biased region" description="Basic and acidic residues" evidence="1">
    <location>
        <begin position="148"/>
        <end position="157"/>
    </location>
</feature>
<proteinExistence type="predicted"/>
<dbReference type="EMBL" id="CAJPDR010000092">
    <property type="protein sequence ID" value="CAF9916536.1"/>
    <property type="molecule type" value="Genomic_DNA"/>
</dbReference>
<dbReference type="OrthoDB" id="2308815at2759"/>
<organism evidence="2 3">
    <name type="scientific">Alectoria fallacina</name>
    <dbReference type="NCBI Taxonomy" id="1903189"/>
    <lineage>
        <taxon>Eukaryota</taxon>
        <taxon>Fungi</taxon>
        <taxon>Dikarya</taxon>
        <taxon>Ascomycota</taxon>
        <taxon>Pezizomycotina</taxon>
        <taxon>Lecanoromycetes</taxon>
        <taxon>OSLEUM clade</taxon>
        <taxon>Lecanoromycetidae</taxon>
        <taxon>Lecanorales</taxon>
        <taxon>Lecanorineae</taxon>
        <taxon>Parmeliaceae</taxon>
        <taxon>Alectoria</taxon>
    </lineage>
</organism>
<evidence type="ECO:0000256" key="1">
    <source>
        <dbReference type="SAM" id="MobiDB-lite"/>
    </source>
</evidence>
<feature type="region of interest" description="Disordered" evidence="1">
    <location>
        <begin position="146"/>
        <end position="178"/>
    </location>
</feature>
<keyword evidence="3" id="KW-1185">Reference proteome</keyword>
<feature type="compositionally biased region" description="Basic residues" evidence="1">
    <location>
        <begin position="158"/>
        <end position="168"/>
    </location>
</feature>
<name>A0A8H3F988_9LECA</name>
<feature type="compositionally biased region" description="Basic and acidic residues" evidence="1">
    <location>
        <begin position="254"/>
        <end position="265"/>
    </location>
</feature>
<protein>
    <submittedName>
        <fullName evidence="2">Uncharacterized protein</fullName>
    </submittedName>
</protein>
<dbReference type="Proteomes" id="UP000664203">
    <property type="component" value="Unassembled WGS sequence"/>
</dbReference>
<accession>A0A8H3F988</accession>
<sequence length="321" mass="34778">MSDYGTGCTGAIAALTGLYKRATEGGSWWGGVSLVCYNIYLLSLDLYPPEVVDVLKSRFREAGFYGKGEGGLRHSDSVDEVRPELFDERNFDEAWSQGFGAEVKYAKSAVDIAGIRVGFSRGTRPNGTDAADWDGWEVDFPNSTAAMTEDRSGNRKAREGRRKQHQHTRIAESSTSFHGTQNMRWLQEQHDLPDHGGIAEEPAFELARYFNVRDEEELRRERLSEEAAVLLGAFGGGEEDDEAGSGGCSAGEGLVDRVGDTRGRGEGGGWGRMRRRRASFGNGGMGGIATGDEEFVLGACSPVMISPAGSAKGDEEALRDT</sequence>
<comment type="caution">
    <text evidence="2">The sequence shown here is derived from an EMBL/GenBank/DDBJ whole genome shotgun (WGS) entry which is preliminary data.</text>
</comment>
<feature type="region of interest" description="Disordered" evidence="1">
    <location>
        <begin position="235"/>
        <end position="276"/>
    </location>
</feature>
<dbReference type="PANTHER" id="PTHR48229">
    <property type="entry name" value="CAIB/BAIF FAMILY ENZYME (AFU_ORTHOLOGUE AFUA_1G05360)-RELATED"/>
    <property type="match status" value="1"/>
</dbReference>
<evidence type="ECO:0000313" key="3">
    <source>
        <dbReference type="Proteomes" id="UP000664203"/>
    </source>
</evidence>
<dbReference type="InterPro" id="IPR052985">
    <property type="entry name" value="CoA-trans_III_biosynth/detox"/>
</dbReference>
<evidence type="ECO:0000313" key="2">
    <source>
        <dbReference type="EMBL" id="CAF9916536.1"/>
    </source>
</evidence>
<gene>
    <name evidence="2" type="ORF">ALECFALPRED_010782</name>
</gene>